<proteinExistence type="predicted"/>
<reference evidence="2 3" key="1">
    <citation type="submission" date="2016-02" db="EMBL/GenBank/DDBJ databases">
        <title>Discovery of a natural microsporidian pathogen with a broad tissue tropism in Caenorhabditis elegans.</title>
        <authorList>
            <person name="Luallen R.J."/>
            <person name="Reinke A.W."/>
            <person name="Tong L."/>
            <person name="Botts M.R."/>
            <person name="Felix M.-A."/>
            <person name="Troemel E.R."/>
        </authorList>
    </citation>
    <scope>NUCLEOTIDE SEQUENCE [LARGE SCALE GENOMIC DNA]</scope>
    <source>
        <strain evidence="2 3">JUm2807</strain>
    </source>
</reference>
<keyword evidence="3" id="KW-1185">Reference proteome</keyword>
<dbReference type="EMBL" id="LTDL01000011">
    <property type="protein sequence ID" value="OAG32176.1"/>
    <property type="molecule type" value="Genomic_DNA"/>
</dbReference>
<dbReference type="OrthoDB" id="2186665at2759"/>
<evidence type="ECO:0000313" key="2">
    <source>
        <dbReference type="EMBL" id="OAG32176.1"/>
    </source>
</evidence>
<organism evidence="2 3">
    <name type="scientific">Nematocida displodere</name>
    <dbReference type="NCBI Taxonomy" id="1805483"/>
    <lineage>
        <taxon>Eukaryota</taxon>
        <taxon>Fungi</taxon>
        <taxon>Fungi incertae sedis</taxon>
        <taxon>Microsporidia</taxon>
        <taxon>Nematocida</taxon>
    </lineage>
</organism>
<keyword evidence="1" id="KW-0732">Signal</keyword>
<comment type="caution">
    <text evidence="2">The sequence shown here is derived from an EMBL/GenBank/DDBJ whole genome shotgun (WGS) entry which is preliminary data.</text>
</comment>
<gene>
    <name evidence="2" type="ORF">NEDG_02095</name>
</gene>
<dbReference type="AlphaFoldDB" id="A0A177EKE9"/>
<name>A0A177EKE9_9MICR</name>
<dbReference type="RefSeq" id="XP_067545669.1">
    <property type="nucleotide sequence ID" value="XM_067689513.1"/>
</dbReference>
<protein>
    <submittedName>
        <fullName evidence="2">Uncharacterized protein</fullName>
    </submittedName>
</protein>
<feature type="signal peptide" evidence="1">
    <location>
        <begin position="1"/>
        <end position="18"/>
    </location>
</feature>
<evidence type="ECO:0000313" key="3">
    <source>
        <dbReference type="Proteomes" id="UP000185944"/>
    </source>
</evidence>
<dbReference type="Proteomes" id="UP000185944">
    <property type="component" value="Unassembled WGS sequence"/>
</dbReference>
<sequence length="211" mass="23580">MIAKIFLISGLAAYFARCLAPEQFTTVFDNGRTGYLYSVGGRGYIGQLQSKFARKASLLVSKDPESALPLKVFRTEHQGVAYGLIAAEEALRDLSHPNPELPRPDFADRLVFSFANDRGEEKLYLLPLKSARKPQFSFSPVILPSSRAFQVYANEGCLSHAHKHSFITTECVDTLSDARDNQLFIWIDASRIESDKKDLDTFGRAHPLLPI</sequence>
<dbReference type="GeneID" id="93648445"/>
<accession>A0A177EKE9</accession>
<dbReference type="VEuPathDB" id="MicrosporidiaDB:NEDG_02095"/>
<evidence type="ECO:0000256" key="1">
    <source>
        <dbReference type="SAM" id="SignalP"/>
    </source>
</evidence>
<feature type="chain" id="PRO_5008060488" evidence="1">
    <location>
        <begin position="19"/>
        <end position="211"/>
    </location>
</feature>